<feature type="compositionally biased region" description="Basic and acidic residues" evidence="1">
    <location>
        <begin position="63"/>
        <end position="79"/>
    </location>
</feature>
<keyword evidence="3" id="KW-1185">Reference proteome</keyword>
<gene>
    <name evidence="2" type="ORF">Hamer_G011148</name>
</gene>
<accession>A0A8J5K487</accession>
<evidence type="ECO:0000256" key="1">
    <source>
        <dbReference type="SAM" id="MobiDB-lite"/>
    </source>
</evidence>
<protein>
    <submittedName>
        <fullName evidence="2">Uncharacterized protein</fullName>
    </submittedName>
</protein>
<comment type="caution">
    <text evidence="2">The sequence shown here is derived from an EMBL/GenBank/DDBJ whole genome shotgun (WGS) entry which is preliminary data.</text>
</comment>
<feature type="region of interest" description="Disordered" evidence="1">
    <location>
        <begin position="53"/>
        <end position="79"/>
    </location>
</feature>
<proteinExistence type="predicted"/>
<organism evidence="2 3">
    <name type="scientific">Homarus americanus</name>
    <name type="common">American lobster</name>
    <dbReference type="NCBI Taxonomy" id="6706"/>
    <lineage>
        <taxon>Eukaryota</taxon>
        <taxon>Metazoa</taxon>
        <taxon>Ecdysozoa</taxon>
        <taxon>Arthropoda</taxon>
        <taxon>Crustacea</taxon>
        <taxon>Multicrustacea</taxon>
        <taxon>Malacostraca</taxon>
        <taxon>Eumalacostraca</taxon>
        <taxon>Eucarida</taxon>
        <taxon>Decapoda</taxon>
        <taxon>Pleocyemata</taxon>
        <taxon>Astacidea</taxon>
        <taxon>Nephropoidea</taxon>
        <taxon>Nephropidae</taxon>
        <taxon>Homarus</taxon>
    </lineage>
</organism>
<reference evidence="2" key="1">
    <citation type="journal article" date="2021" name="Sci. Adv.">
        <title>The American lobster genome reveals insights on longevity, neural, and immune adaptations.</title>
        <authorList>
            <person name="Polinski J.M."/>
            <person name="Zimin A.V."/>
            <person name="Clark K.F."/>
            <person name="Kohn A.B."/>
            <person name="Sadowski N."/>
            <person name="Timp W."/>
            <person name="Ptitsyn A."/>
            <person name="Khanna P."/>
            <person name="Romanova D.Y."/>
            <person name="Williams P."/>
            <person name="Greenwood S.J."/>
            <person name="Moroz L.L."/>
            <person name="Walt D.R."/>
            <person name="Bodnar A.G."/>
        </authorList>
    </citation>
    <scope>NUCLEOTIDE SEQUENCE</scope>
    <source>
        <strain evidence="2">GMGI-L3</strain>
    </source>
</reference>
<feature type="non-terminal residue" evidence="2">
    <location>
        <position position="1"/>
    </location>
</feature>
<name>A0A8J5K487_HOMAM</name>
<dbReference type="EMBL" id="JAHLQT010022636">
    <property type="protein sequence ID" value="KAG7166318.1"/>
    <property type="molecule type" value="Genomic_DNA"/>
</dbReference>
<evidence type="ECO:0000313" key="3">
    <source>
        <dbReference type="Proteomes" id="UP000747542"/>
    </source>
</evidence>
<dbReference type="AlphaFoldDB" id="A0A8J5K487"/>
<dbReference type="Proteomes" id="UP000747542">
    <property type="component" value="Unassembled WGS sequence"/>
</dbReference>
<sequence>CRMGIFLSCCGGGGSGDSSNYNNIHEPPEPADPVRSLERQIRSKAEAIKGWCEGPRGSKVQQKRKEELELRQEAEGKPDGGLRVCSEILASELDSRILIVCTSSEDLPGMSDHFIGNLSYTKTPFIIMNFTGHL</sequence>
<evidence type="ECO:0000313" key="2">
    <source>
        <dbReference type="EMBL" id="KAG7166318.1"/>
    </source>
</evidence>